<evidence type="ECO:0000313" key="5">
    <source>
        <dbReference type="Proteomes" id="UP000095342"/>
    </source>
</evidence>
<dbReference type="AlphaFoldDB" id="A0A1D8KBS9"/>
<feature type="region of interest" description="Disordered" evidence="3">
    <location>
        <begin position="34"/>
        <end position="54"/>
    </location>
</feature>
<keyword evidence="2" id="KW-0449">Lipoprotein</keyword>
<dbReference type="InterPro" id="IPR003423">
    <property type="entry name" value="OMP_efflux"/>
</dbReference>
<protein>
    <submittedName>
        <fullName evidence="4">RND transporter</fullName>
    </submittedName>
</protein>
<comment type="similarity">
    <text evidence="1 2">Belongs to the outer membrane factor (OMF) (TC 1.B.17) family.</text>
</comment>
<evidence type="ECO:0000256" key="2">
    <source>
        <dbReference type="RuleBase" id="RU362097"/>
    </source>
</evidence>
<keyword evidence="2" id="KW-0564">Palmitate</keyword>
<dbReference type="Pfam" id="PF02321">
    <property type="entry name" value="OEP"/>
    <property type="match status" value="2"/>
</dbReference>
<dbReference type="Gene3D" id="2.20.200.10">
    <property type="entry name" value="Outer membrane efflux proteins (OEP)"/>
    <property type="match status" value="1"/>
</dbReference>
<accession>A0A1D8KBS9</accession>
<dbReference type="SUPFAM" id="SSF56954">
    <property type="entry name" value="Outer membrane efflux proteins (OEP)"/>
    <property type="match status" value="1"/>
</dbReference>
<evidence type="ECO:0000256" key="3">
    <source>
        <dbReference type="SAM" id="MobiDB-lite"/>
    </source>
</evidence>
<proteinExistence type="inferred from homology"/>
<keyword evidence="2" id="KW-1134">Transmembrane beta strand</keyword>
<gene>
    <name evidence="4" type="ORF">BJI67_02575</name>
</gene>
<dbReference type="Gene3D" id="1.20.1600.10">
    <property type="entry name" value="Outer membrane efflux proteins (OEP)"/>
    <property type="match status" value="1"/>
</dbReference>
<keyword evidence="2" id="KW-0732">Signal</keyword>
<keyword evidence="5" id="KW-1185">Reference proteome</keyword>
<keyword evidence="2" id="KW-0812">Transmembrane</keyword>
<organism evidence="4 5">
    <name type="scientific">Acidihalobacter aeolianus</name>
    <dbReference type="NCBI Taxonomy" id="2792603"/>
    <lineage>
        <taxon>Bacteria</taxon>
        <taxon>Pseudomonadati</taxon>
        <taxon>Pseudomonadota</taxon>
        <taxon>Gammaproteobacteria</taxon>
        <taxon>Chromatiales</taxon>
        <taxon>Ectothiorhodospiraceae</taxon>
        <taxon>Acidihalobacter</taxon>
    </lineage>
</organism>
<dbReference type="Proteomes" id="UP000095342">
    <property type="component" value="Chromosome"/>
</dbReference>
<dbReference type="EMBL" id="CP017448">
    <property type="protein sequence ID" value="AOV18377.1"/>
    <property type="molecule type" value="Genomic_DNA"/>
</dbReference>
<dbReference type="GO" id="GO:0015562">
    <property type="term" value="F:efflux transmembrane transporter activity"/>
    <property type="evidence" value="ECO:0007669"/>
    <property type="project" value="InterPro"/>
</dbReference>
<dbReference type="PANTHER" id="PTHR30203">
    <property type="entry name" value="OUTER MEMBRANE CATION EFFLUX PROTEIN"/>
    <property type="match status" value="1"/>
</dbReference>
<dbReference type="PANTHER" id="PTHR30203:SF33">
    <property type="entry name" value="BLR4455 PROTEIN"/>
    <property type="match status" value="1"/>
</dbReference>
<reference evidence="4 5" key="1">
    <citation type="submission" date="2016-09" db="EMBL/GenBank/DDBJ databases">
        <title>Acidihalobacter prosperus V6 (DSM14174).</title>
        <authorList>
            <person name="Khaleque H.N."/>
            <person name="Ramsay J.P."/>
            <person name="Murphy R.J.T."/>
            <person name="Kaksonen A.H."/>
            <person name="Boxall N.J."/>
            <person name="Watkin E.L.J."/>
        </authorList>
    </citation>
    <scope>NUCLEOTIDE SEQUENCE [LARGE SCALE GENOMIC DNA]</scope>
    <source>
        <strain evidence="4 5">V6</strain>
    </source>
</reference>
<evidence type="ECO:0000313" key="4">
    <source>
        <dbReference type="EMBL" id="AOV18377.1"/>
    </source>
</evidence>
<dbReference type="PROSITE" id="PS51257">
    <property type="entry name" value="PROKAR_LIPOPROTEIN"/>
    <property type="match status" value="1"/>
</dbReference>
<evidence type="ECO:0000256" key="1">
    <source>
        <dbReference type="ARBA" id="ARBA00007613"/>
    </source>
</evidence>
<dbReference type="NCBIfam" id="TIGR01845">
    <property type="entry name" value="outer_NodT"/>
    <property type="match status" value="1"/>
</dbReference>
<feature type="signal peptide" evidence="2">
    <location>
        <begin position="1"/>
        <end position="22"/>
    </location>
</feature>
<feature type="chain" id="PRO_5009026830" evidence="2">
    <location>
        <begin position="23"/>
        <end position="502"/>
    </location>
</feature>
<sequence length="502" mass="54110">MYRVTLKSLGLLTLGVGLSACSFEPPIHLPASPDKAGYTAAPAPDETAASPGKGGGAQMLDYGKNLHQAWWKLYHSPRLDALVALAMKHNPTLEYARAQLHQAEAVASINASVFYPQVSANLGAQRAKTSVQTGGGKSSSYTYSLFTGGVGVSYYPDIFGVNRLVYKSSEAQVEYQRYQLEAAGLTLSGNVVSAAIGEAAVRAQIDATQQIIQQERKLLELTRTQYHAGSVSELNVINQQAQLASSETLLPPLRQQLAVYRHEMAILVGSYPSEWHDKPFTLEELHLPKHIPVSLPSALVKQRPDVQAAERQIRYAAALVGESRAEFFPTLQLTGSFGYASNATRTLFSPASTVWSLAASLLQPIFEGGRLDAQEREAKAVFDAEFANYRSTVLGAFQQVANALRAVQNDADALAAETTSLDASRQALDLAEYEYRTGATDYLSLLTAEVQYNDAKIAYLKAQAQRYQDTAALLLALGGGWWNQPVKGVPAALSPVAGGQAS</sequence>
<dbReference type="InterPro" id="IPR010131">
    <property type="entry name" value="MdtP/NodT-like"/>
</dbReference>
<name>A0A1D8KBS9_9GAMM</name>
<dbReference type="GO" id="GO:0009279">
    <property type="term" value="C:cell outer membrane"/>
    <property type="evidence" value="ECO:0007669"/>
    <property type="project" value="UniProtKB-SubCell"/>
</dbReference>
<keyword evidence="2" id="KW-0472">Membrane</keyword>
<dbReference type="KEGG" id="aaeo:BJI67_02575"/>
<comment type="subcellular location">
    <subcellularLocation>
        <location evidence="2">Cell outer membrane</location>
        <topology evidence="2">Lipid-anchor</topology>
    </subcellularLocation>
</comment>